<dbReference type="InterPro" id="IPR024861">
    <property type="entry name" value="Donson"/>
</dbReference>
<dbReference type="KEGG" id="dci:103521439"/>
<dbReference type="PANTHER" id="PTHR12972">
    <property type="entry name" value="DOWNSTREAM NEIGHBOR OF SON"/>
    <property type="match status" value="1"/>
</dbReference>
<dbReference type="PaxDb" id="121845-A0A1S3DME4"/>
<evidence type="ECO:0000256" key="4">
    <source>
        <dbReference type="ARBA" id="ARBA00025806"/>
    </source>
</evidence>
<feature type="non-terminal residue" evidence="7">
    <location>
        <position position="139"/>
    </location>
</feature>
<feature type="region of interest" description="Disordered" evidence="5">
    <location>
        <begin position="1"/>
        <end position="46"/>
    </location>
</feature>
<dbReference type="RefSeq" id="XP_008484772.1">
    <property type="nucleotide sequence ID" value="XM_008486550.2"/>
</dbReference>
<evidence type="ECO:0000256" key="2">
    <source>
        <dbReference type="ARBA" id="ARBA00022473"/>
    </source>
</evidence>
<evidence type="ECO:0000313" key="7">
    <source>
        <dbReference type="RefSeq" id="XP_008484772.1"/>
    </source>
</evidence>
<organism evidence="6 7">
    <name type="scientific">Diaphorina citri</name>
    <name type="common">Asian citrus psyllid</name>
    <dbReference type="NCBI Taxonomy" id="121845"/>
    <lineage>
        <taxon>Eukaryota</taxon>
        <taxon>Metazoa</taxon>
        <taxon>Ecdysozoa</taxon>
        <taxon>Arthropoda</taxon>
        <taxon>Hexapoda</taxon>
        <taxon>Insecta</taxon>
        <taxon>Pterygota</taxon>
        <taxon>Neoptera</taxon>
        <taxon>Paraneoptera</taxon>
        <taxon>Hemiptera</taxon>
        <taxon>Sternorrhyncha</taxon>
        <taxon>Psylloidea</taxon>
        <taxon>Psyllidae</taxon>
        <taxon>Diaphorininae</taxon>
        <taxon>Diaphorina</taxon>
    </lineage>
</organism>
<dbReference type="PANTHER" id="PTHR12972:SF0">
    <property type="entry name" value="PROTEIN DOWNSTREAM NEIGHBOR OF SON"/>
    <property type="match status" value="1"/>
</dbReference>
<evidence type="ECO:0000256" key="1">
    <source>
        <dbReference type="ARBA" id="ARBA00004123"/>
    </source>
</evidence>
<sequence>MPLKKPDSTSSTNTESSTKRKKTSDPTLEPLEQTQMETFSDDDDIEEDRTEDWLKEMGVTSTDIRRIQSTQSDLRMGEEREIDRTPESLIYVQGTEAQALFNFLVNCKSCVATTGYLTGVPPTLISPVCFHSASLQYLQ</sequence>
<keyword evidence="6" id="KW-1185">Reference proteome</keyword>
<dbReference type="Proteomes" id="UP000079169">
    <property type="component" value="Unplaced"/>
</dbReference>
<protein>
    <submittedName>
        <fullName evidence="7">Protein downstream neighbor of son homolog</fullName>
    </submittedName>
</protein>
<dbReference type="STRING" id="121845.A0A1S3DME4"/>
<accession>A0A1S3DME4</accession>
<comment type="subcellular location">
    <subcellularLocation>
        <location evidence="1">Nucleus</location>
    </subcellularLocation>
</comment>
<gene>
    <name evidence="7" type="primary">LOC103521439</name>
</gene>
<dbReference type="AlphaFoldDB" id="A0A1S3DME4"/>
<evidence type="ECO:0000256" key="5">
    <source>
        <dbReference type="SAM" id="MobiDB-lite"/>
    </source>
</evidence>
<comment type="similarity">
    <text evidence="4">Belongs to the DONSON family.</text>
</comment>
<evidence type="ECO:0000256" key="3">
    <source>
        <dbReference type="ARBA" id="ARBA00023242"/>
    </source>
</evidence>
<reference evidence="7" key="1">
    <citation type="submission" date="2025-08" db="UniProtKB">
        <authorList>
            <consortium name="RefSeq"/>
        </authorList>
    </citation>
    <scope>IDENTIFICATION</scope>
</reference>
<dbReference type="GeneID" id="103521439"/>
<evidence type="ECO:0000313" key="6">
    <source>
        <dbReference type="Proteomes" id="UP000079169"/>
    </source>
</evidence>
<keyword evidence="2" id="KW-0217">Developmental protein</keyword>
<proteinExistence type="inferred from homology"/>
<name>A0A1S3DME4_DIACI</name>
<dbReference type="GO" id="GO:0033260">
    <property type="term" value="P:nuclear DNA replication"/>
    <property type="evidence" value="ECO:0007669"/>
    <property type="project" value="TreeGrafter"/>
</dbReference>
<keyword evidence="3" id="KW-0539">Nucleus</keyword>
<dbReference type="GO" id="GO:0005634">
    <property type="term" value="C:nucleus"/>
    <property type="evidence" value="ECO:0007669"/>
    <property type="project" value="UniProtKB-SubCell"/>
</dbReference>